<evidence type="ECO:0000313" key="4">
    <source>
        <dbReference type="Proteomes" id="UP000460949"/>
    </source>
</evidence>
<evidence type="ECO:0000313" key="3">
    <source>
        <dbReference type="EMBL" id="MYL20995.1"/>
    </source>
</evidence>
<name>A0A845DX09_9BACI</name>
<keyword evidence="2" id="KW-0378">Hydrolase</keyword>
<reference evidence="3 4" key="1">
    <citation type="submission" date="2019-11" db="EMBL/GenBank/DDBJ databases">
        <title>Genome sequences of 17 halophilic strains isolated from different environments.</title>
        <authorList>
            <person name="Furrow R.E."/>
        </authorList>
    </citation>
    <scope>NUCLEOTIDE SEQUENCE [LARGE SCALE GENOMIC DNA]</scope>
    <source>
        <strain evidence="3 4">22511_23_Filter</strain>
    </source>
</reference>
<gene>
    <name evidence="3" type="ORF">GLW04_13910</name>
</gene>
<dbReference type="SFLD" id="SFLDG01129">
    <property type="entry name" value="C1.5:_HAD__Beta-PGM__Phosphata"/>
    <property type="match status" value="1"/>
</dbReference>
<dbReference type="CDD" id="cd02588">
    <property type="entry name" value="HAD_L2-DEX"/>
    <property type="match status" value="1"/>
</dbReference>
<protein>
    <submittedName>
        <fullName evidence="3">Haloacid dehalogenase type II</fullName>
    </submittedName>
</protein>
<evidence type="ECO:0000256" key="1">
    <source>
        <dbReference type="ARBA" id="ARBA00008106"/>
    </source>
</evidence>
<accession>A0A845DX09</accession>
<proteinExistence type="inferred from homology"/>
<evidence type="ECO:0000256" key="2">
    <source>
        <dbReference type="ARBA" id="ARBA00022801"/>
    </source>
</evidence>
<dbReference type="Proteomes" id="UP000460949">
    <property type="component" value="Unassembled WGS sequence"/>
</dbReference>
<dbReference type="NCBIfam" id="TIGR01428">
    <property type="entry name" value="HAD_type_II"/>
    <property type="match status" value="1"/>
</dbReference>
<dbReference type="InterPro" id="IPR051540">
    <property type="entry name" value="S-2-haloacid_dehalogenase"/>
</dbReference>
<dbReference type="Gene3D" id="1.10.150.240">
    <property type="entry name" value="Putative phosphatase, domain 2"/>
    <property type="match status" value="1"/>
</dbReference>
<comment type="caution">
    <text evidence="3">The sequence shown here is derived from an EMBL/GenBank/DDBJ whole genome shotgun (WGS) entry which is preliminary data.</text>
</comment>
<dbReference type="GO" id="GO:0019120">
    <property type="term" value="F:hydrolase activity, acting on acid halide bonds, in C-halide compounds"/>
    <property type="evidence" value="ECO:0007669"/>
    <property type="project" value="InterPro"/>
</dbReference>
<dbReference type="PANTHER" id="PTHR43316">
    <property type="entry name" value="HYDROLASE, HALOACID DELAHOGENASE-RELATED"/>
    <property type="match status" value="1"/>
</dbReference>
<dbReference type="InterPro" id="IPR023214">
    <property type="entry name" value="HAD_sf"/>
</dbReference>
<dbReference type="InterPro" id="IPR023198">
    <property type="entry name" value="PGP-like_dom2"/>
</dbReference>
<dbReference type="SUPFAM" id="SSF56784">
    <property type="entry name" value="HAD-like"/>
    <property type="match status" value="1"/>
</dbReference>
<dbReference type="SFLD" id="SFLDS00003">
    <property type="entry name" value="Haloacid_Dehalogenase"/>
    <property type="match status" value="1"/>
</dbReference>
<dbReference type="InterPro" id="IPR006439">
    <property type="entry name" value="HAD-SF_hydro_IA"/>
</dbReference>
<dbReference type="Gene3D" id="3.40.50.1000">
    <property type="entry name" value="HAD superfamily/HAD-like"/>
    <property type="match status" value="1"/>
</dbReference>
<dbReference type="NCBIfam" id="TIGR01509">
    <property type="entry name" value="HAD-SF-IA-v3"/>
    <property type="match status" value="1"/>
</dbReference>
<dbReference type="InterPro" id="IPR036412">
    <property type="entry name" value="HAD-like_sf"/>
</dbReference>
<dbReference type="NCBIfam" id="TIGR01493">
    <property type="entry name" value="HAD-SF-IA-v2"/>
    <property type="match status" value="1"/>
</dbReference>
<dbReference type="PANTHER" id="PTHR43316:SF3">
    <property type="entry name" value="HALOACID DEHALOGENASE, TYPE II (AFU_ORTHOLOGUE AFUA_2G07750)-RELATED"/>
    <property type="match status" value="1"/>
</dbReference>
<organism evidence="3 4">
    <name type="scientific">Halobacillus litoralis</name>
    <dbReference type="NCBI Taxonomy" id="45668"/>
    <lineage>
        <taxon>Bacteria</taxon>
        <taxon>Bacillati</taxon>
        <taxon>Bacillota</taxon>
        <taxon>Bacilli</taxon>
        <taxon>Bacillales</taxon>
        <taxon>Bacillaceae</taxon>
        <taxon>Halobacillus</taxon>
    </lineage>
</organism>
<dbReference type="EMBL" id="WMET01000003">
    <property type="protein sequence ID" value="MYL20995.1"/>
    <property type="molecule type" value="Genomic_DNA"/>
</dbReference>
<dbReference type="InterPro" id="IPR006328">
    <property type="entry name" value="2-HAD"/>
</dbReference>
<dbReference type="Pfam" id="PF00702">
    <property type="entry name" value="Hydrolase"/>
    <property type="match status" value="1"/>
</dbReference>
<sequence>MSGRMLPNTNQPVYFFFRVAKNVQYPWCNVFMRSSPLSSLERCLSFQQRGKHTTWKGVEVMYKAYVFDAYGTVFDVHSVMEKIHQFYPEKGEAISQKWRSNQIHYFLVRQLIQDYRPFTDITRWALLDALSTSGVEVKEEVVSELMEEYQHLSPYEEVASMSEKHPDKTFTIFSNGTTSMLEPLLENNQLSDTFQLLSADDVQVYKPHPEAYAYAQEKLGLNKEDILFFSSNPWDITGAASYGFHTAWVNRKEQKWPELGIEPTYIIDNLINIPQ</sequence>
<dbReference type="PRINTS" id="PR00413">
    <property type="entry name" value="HADHALOGNASE"/>
</dbReference>
<dbReference type="AlphaFoldDB" id="A0A845DX09"/>
<comment type="similarity">
    <text evidence="1">Belongs to the HAD-like hydrolase superfamily. S-2-haloalkanoic acid dehalogenase family.</text>
</comment>